<accession>A4YBA7</accession>
<dbReference type="InterPro" id="IPR009057">
    <property type="entry name" value="Homeodomain-like_sf"/>
</dbReference>
<evidence type="ECO:0000313" key="1">
    <source>
        <dbReference type="EMBL" id="ABP77240.1"/>
    </source>
</evidence>
<dbReference type="HOGENOM" id="CLU_1288155_0_0_6"/>
<sequence length="235" mass="27484">MIVKLQPFCLLKCDEVGMSSWEQRRDYLTKVALRSLRGRKTFDLCRSHLVQVSQISKGTIYNHFTTESDLIVSVASAQYHEWISIAKQDVHRYPDPYKRFLYHHCYRLHQVLSKQQFVIERVMPNQTLLLEATDSCRQQFEKIFDEYNRWNRNTISEVGDIPGFNRTELVMDYLRGAMINSDDSNRKANDIQLYCQFSYALSQLMGHSDKRIPTECVFANWLSNLPSHSSALSTA</sequence>
<dbReference type="KEGG" id="spc:Sputcn32_3531"/>
<dbReference type="EMBL" id="CP000681">
    <property type="protein sequence ID" value="ABP77240.1"/>
    <property type="molecule type" value="Genomic_DNA"/>
</dbReference>
<organism evidence="1">
    <name type="scientific">Shewanella putrefaciens (strain CN-32 / ATCC BAA-453)</name>
    <dbReference type="NCBI Taxonomy" id="319224"/>
    <lineage>
        <taxon>Bacteria</taxon>
        <taxon>Pseudomonadati</taxon>
        <taxon>Pseudomonadota</taxon>
        <taxon>Gammaproteobacteria</taxon>
        <taxon>Alteromonadales</taxon>
        <taxon>Shewanellaceae</taxon>
        <taxon>Shewanella</taxon>
    </lineage>
</organism>
<protein>
    <submittedName>
        <fullName evidence="1">Putative transcriptional regulator, TetR family</fullName>
    </submittedName>
</protein>
<dbReference type="eggNOG" id="COG1309">
    <property type="taxonomic scope" value="Bacteria"/>
</dbReference>
<dbReference type="AlphaFoldDB" id="A4YBA7"/>
<proteinExistence type="predicted"/>
<name>A4YBA7_SHEPC</name>
<dbReference type="Gene3D" id="1.10.357.10">
    <property type="entry name" value="Tetracycline Repressor, domain 2"/>
    <property type="match status" value="1"/>
</dbReference>
<dbReference type="SUPFAM" id="SSF46689">
    <property type="entry name" value="Homeodomain-like"/>
    <property type="match status" value="1"/>
</dbReference>
<gene>
    <name evidence="1" type="ordered locus">Sputcn32_3531</name>
</gene>
<dbReference type="STRING" id="319224.Sputcn32_3531"/>
<reference evidence="1" key="1">
    <citation type="submission" date="2007-04" db="EMBL/GenBank/DDBJ databases">
        <title>Complete sequence of Shewanella putrefaciens CN-32.</title>
        <authorList>
            <consortium name="US DOE Joint Genome Institute"/>
            <person name="Copeland A."/>
            <person name="Lucas S."/>
            <person name="Lapidus A."/>
            <person name="Barry K."/>
            <person name="Detter J.C."/>
            <person name="Glavina del Rio T."/>
            <person name="Hammon N."/>
            <person name="Israni S."/>
            <person name="Dalin E."/>
            <person name="Tice H."/>
            <person name="Pitluck S."/>
            <person name="Chain P."/>
            <person name="Malfatti S."/>
            <person name="Shin M."/>
            <person name="Vergez L."/>
            <person name="Schmutz J."/>
            <person name="Larimer F."/>
            <person name="Land M."/>
            <person name="Hauser L."/>
            <person name="Kyrpides N."/>
            <person name="Mikhailova N."/>
            <person name="Romine M.F."/>
            <person name="Fredrickson J."/>
            <person name="Tiedje J."/>
            <person name="Richardson P."/>
        </authorList>
    </citation>
    <scope>NUCLEOTIDE SEQUENCE [LARGE SCALE GENOMIC DNA]</scope>
    <source>
        <strain evidence="1">CN-32</strain>
    </source>
</reference>